<dbReference type="Pfam" id="PF14062">
    <property type="entry name" value="DUF4253"/>
    <property type="match status" value="1"/>
</dbReference>
<gene>
    <name evidence="2" type="ORF">H8Z77_03795</name>
</gene>
<evidence type="ECO:0000313" key="3">
    <source>
        <dbReference type="Proteomes" id="UP000649151"/>
    </source>
</evidence>
<name>A0ABR7IPT7_9CLOT</name>
<accession>A0ABR7IPT7</accession>
<dbReference type="Proteomes" id="UP000649151">
    <property type="component" value="Unassembled WGS sequence"/>
</dbReference>
<feature type="domain" description="DUF4253" evidence="1">
    <location>
        <begin position="156"/>
        <end position="263"/>
    </location>
</feature>
<sequence length="264" mass="30254">MNTNPKKDLLSTEMSDYFNCPCQLFQPMLDDDPLMETFYKASVEGKQQGFTPMLVTSEDDLLWENLFMNSDPENKRISARFHPGRVAAYRKRILSSPLPDGKQLLDHLLKIRKEETEQHGLDWDAKIKGPMIGGDAISVFYGYWDFNTKMTVPVTLAKIPVKNPWEVFAWIPFGGWNDCPSPLKMIAIAKYWYHEYGAVPAVITHDVLEFSLSTPVPREKALQLALEQYAFCPDIIDQCPVEEGNIGSLADSLSKSTTWYFWWN</sequence>
<protein>
    <submittedName>
        <fullName evidence="2">DUF4253 domain-containing protein</fullName>
    </submittedName>
</protein>
<comment type="caution">
    <text evidence="2">The sequence shown here is derived from an EMBL/GenBank/DDBJ whole genome shotgun (WGS) entry which is preliminary data.</text>
</comment>
<evidence type="ECO:0000259" key="1">
    <source>
        <dbReference type="Pfam" id="PF14062"/>
    </source>
</evidence>
<keyword evidence="3" id="KW-1185">Reference proteome</keyword>
<evidence type="ECO:0000313" key="2">
    <source>
        <dbReference type="EMBL" id="MBC5787147.1"/>
    </source>
</evidence>
<organism evidence="2 3">
    <name type="scientific">Clostridium facile</name>
    <dbReference type="NCBI Taxonomy" id="2763035"/>
    <lineage>
        <taxon>Bacteria</taxon>
        <taxon>Bacillati</taxon>
        <taxon>Bacillota</taxon>
        <taxon>Clostridia</taxon>
        <taxon>Eubacteriales</taxon>
        <taxon>Clostridiaceae</taxon>
        <taxon>Clostridium</taxon>
    </lineage>
</organism>
<reference evidence="2 3" key="1">
    <citation type="submission" date="2020-08" db="EMBL/GenBank/DDBJ databases">
        <title>Genome public.</title>
        <authorList>
            <person name="Liu C."/>
            <person name="Sun Q."/>
        </authorList>
    </citation>
    <scope>NUCLEOTIDE SEQUENCE [LARGE SCALE GENOMIC DNA]</scope>
    <source>
        <strain evidence="2 3">NSJ-27</strain>
    </source>
</reference>
<dbReference type="EMBL" id="JACOQK010000001">
    <property type="protein sequence ID" value="MBC5787147.1"/>
    <property type="molecule type" value="Genomic_DNA"/>
</dbReference>
<dbReference type="InterPro" id="IPR025349">
    <property type="entry name" value="DUF4253"/>
</dbReference>
<dbReference type="RefSeq" id="WP_186996227.1">
    <property type="nucleotide sequence ID" value="NZ_JACOQK010000001.1"/>
</dbReference>
<proteinExistence type="predicted"/>